<dbReference type="InterPro" id="IPR017937">
    <property type="entry name" value="Thioredoxin_CS"/>
</dbReference>
<evidence type="ECO:0000313" key="10">
    <source>
        <dbReference type="Proteomes" id="UP000219482"/>
    </source>
</evidence>
<sequence length="114" mass="12144">MSSTLPTTSDATFRDDVLASAVPVLVEFTATWCPPCRMIAPVLAQIAAEQTGRLRVLAIDVDENPLTTRAYGVMGMPTLALFVGGEVVTTVVGARPHAMIMKELEPHLASAHAR</sequence>
<dbReference type="SUPFAM" id="SSF52833">
    <property type="entry name" value="Thioredoxin-like"/>
    <property type="match status" value="1"/>
</dbReference>
<feature type="domain" description="Thioredoxin" evidence="8">
    <location>
        <begin position="1"/>
        <end position="109"/>
    </location>
</feature>
<evidence type="ECO:0000256" key="2">
    <source>
        <dbReference type="ARBA" id="ARBA00022448"/>
    </source>
</evidence>
<evidence type="ECO:0000259" key="8">
    <source>
        <dbReference type="PROSITE" id="PS51352"/>
    </source>
</evidence>
<keyword evidence="2" id="KW-0813">Transport</keyword>
<dbReference type="PRINTS" id="PR00421">
    <property type="entry name" value="THIOREDOXIN"/>
</dbReference>
<proteinExistence type="inferred from homology"/>
<keyword evidence="5 7" id="KW-0676">Redox-active center</keyword>
<reference evidence="10" key="1">
    <citation type="submission" date="2017-09" db="EMBL/GenBank/DDBJ databases">
        <authorList>
            <person name="Varghese N."/>
            <person name="Submissions S."/>
        </authorList>
    </citation>
    <scope>NUCLEOTIDE SEQUENCE [LARGE SCALE GENOMIC DNA]</scope>
    <source>
        <strain evidence="10">DSM 44270</strain>
    </source>
</reference>
<comment type="similarity">
    <text evidence="1 6">Belongs to the thioredoxin family.</text>
</comment>
<keyword evidence="3" id="KW-0249">Electron transport</keyword>
<evidence type="ECO:0000256" key="3">
    <source>
        <dbReference type="ARBA" id="ARBA00022982"/>
    </source>
</evidence>
<dbReference type="PIRSF" id="PIRSF000077">
    <property type="entry name" value="Thioredoxin"/>
    <property type="match status" value="1"/>
</dbReference>
<evidence type="ECO:0000256" key="6">
    <source>
        <dbReference type="PIRNR" id="PIRNR000077"/>
    </source>
</evidence>
<dbReference type="InterPro" id="IPR036249">
    <property type="entry name" value="Thioredoxin-like_sf"/>
</dbReference>
<dbReference type="FunFam" id="3.40.30.10:FF:000001">
    <property type="entry name" value="Thioredoxin"/>
    <property type="match status" value="1"/>
</dbReference>
<dbReference type="InterPro" id="IPR005746">
    <property type="entry name" value="Thioredoxin"/>
</dbReference>
<evidence type="ECO:0000256" key="1">
    <source>
        <dbReference type="ARBA" id="ARBA00008987"/>
    </source>
</evidence>
<keyword evidence="10" id="KW-1185">Reference proteome</keyword>
<gene>
    <name evidence="9" type="ORF">SAMN06272739_4382</name>
</gene>
<dbReference type="GO" id="GO:0005829">
    <property type="term" value="C:cytosol"/>
    <property type="evidence" value="ECO:0007669"/>
    <property type="project" value="TreeGrafter"/>
</dbReference>
<dbReference type="Gene3D" id="3.40.30.10">
    <property type="entry name" value="Glutaredoxin"/>
    <property type="match status" value="1"/>
</dbReference>
<dbReference type="Pfam" id="PF00085">
    <property type="entry name" value="Thioredoxin"/>
    <property type="match status" value="1"/>
</dbReference>
<keyword evidence="4 7" id="KW-1015">Disulfide bond</keyword>
<dbReference type="AlphaFoldDB" id="A0A286H997"/>
<evidence type="ECO:0000256" key="4">
    <source>
        <dbReference type="ARBA" id="ARBA00023157"/>
    </source>
</evidence>
<dbReference type="PANTHER" id="PTHR45663">
    <property type="entry name" value="GEO12009P1"/>
    <property type="match status" value="1"/>
</dbReference>
<feature type="disulfide bond" description="Redox-active" evidence="7">
    <location>
        <begin position="33"/>
        <end position="36"/>
    </location>
</feature>
<organism evidence="9 10">
    <name type="scientific">Blastococcus haudaquaticus</name>
    <dbReference type="NCBI Taxonomy" id="1938745"/>
    <lineage>
        <taxon>Bacteria</taxon>
        <taxon>Bacillati</taxon>
        <taxon>Actinomycetota</taxon>
        <taxon>Actinomycetes</taxon>
        <taxon>Geodermatophilales</taxon>
        <taxon>Geodermatophilaceae</taxon>
        <taxon>Blastococcus</taxon>
    </lineage>
</organism>
<dbReference type="RefSeq" id="WP_097186072.1">
    <property type="nucleotide sequence ID" value="NZ_OCNK01000008.1"/>
</dbReference>
<accession>A0A286H997</accession>
<dbReference type="OrthoDB" id="9790390at2"/>
<protein>
    <recommendedName>
        <fullName evidence="6">Thioredoxin</fullName>
    </recommendedName>
</protein>
<dbReference type="GO" id="GO:0045454">
    <property type="term" value="P:cell redox homeostasis"/>
    <property type="evidence" value="ECO:0007669"/>
    <property type="project" value="TreeGrafter"/>
</dbReference>
<dbReference type="InterPro" id="IPR013766">
    <property type="entry name" value="Thioredoxin_domain"/>
</dbReference>
<dbReference type="PANTHER" id="PTHR45663:SF11">
    <property type="entry name" value="GEO12009P1"/>
    <property type="match status" value="1"/>
</dbReference>
<evidence type="ECO:0000313" key="9">
    <source>
        <dbReference type="EMBL" id="SOE03824.1"/>
    </source>
</evidence>
<dbReference type="GO" id="GO:0015035">
    <property type="term" value="F:protein-disulfide reductase activity"/>
    <property type="evidence" value="ECO:0007669"/>
    <property type="project" value="InterPro"/>
</dbReference>
<dbReference type="Proteomes" id="UP000219482">
    <property type="component" value="Unassembled WGS sequence"/>
</dbReference>
<dbReference type="PROSITE" id="PS00194">
    <property type="entry name" value="THIOREDOXIN_1"/>
    <property type="match status" value="1"/>
</dbReference>
<name>A0A286H997_9ACTN</name>
<dbReference type="PROSITE" id="PS51352">
    <property type="entry name" value="THIOREDOXIN_2"/>
    <property type="match status" value="1"/>
</dbReference>
<dbReference type="CDD" id="cd02947">
    <property type="entry name" value="TRX_family"/>
    <property type="match status" value="1"/>
</dbReference>
<evidence type="ECO:0000256" key="7">
    <source>
        <dbReference type="PIRSR" id="PIRSR000077-4"/>
    </source>
</evidence>
<dbReference type="EMBL" id="OCNK01000008">
    <property type="protein sequence ID" value="SOE03824.1"/>
    <property type="molecule type" value="Genomic_DNA"/>
</dbReference>
<evidence type="ECO:0000256" key="5">
    <source>
        <dbReference type="ARBA" id="ARBA00023284"/>
    </source>
</evidence>